<evidence type="ECO:0000256" key="1">
    <source>
        <dbReference type="ARBA" id="ARBA00004141"/>
    </source>
</evidence>
<evidence type="ECO:0000313" key="7">
    <source>
        <dbReference type="Ensembl" id="ENSLBEP00000000009.1"/>
    </source>
</evidence>
<keyword evidence="4" id="KW-1133">Transmembrane helix</keyword>
<dbReference type="Ensembl" id="ENSLBET00000000009.1">
    <property type="protein sequence ID" value="ENSLBEP00000000009.1"/>
    <property type="gene ID" value="ENSLBEG00000000003.1"/>
</dbReference>
<keyword evidence="3" id="KW-0812">Transmembrane</keyword>
<dbReference type="STRING" id="56723.ENSLBEP00000000009"/>
<protein>
    <submittedName>
        <fullName evidence="7">MPV17 mitochondrial inner membrane protein like 2</fullName>
    </submittedName>
</protein>
<dbReference type="PANTHER" id="PTHR11266">
    <property type="entry name" value="PEROXISOMAL MEMBRANE PROTEIN 2, PXMP2 MPV17"/>
    <property type="match status" value="1"/>
</dbReference>
<comment type="subcellular location">
    <subcellularLocation>
        <location evidence="1">Membrane</location>
        <topology evidence="1">Multi-pass membrane protein</topology>
    </subcellularLocation>
</comment>
<evidence type="ECO:0000256" key="3">
    <source>
        <dbReference type="ARBA" id="ARBA00022692"/>
    </source>
</evidence>
<keyword evidence="5" id="KW-0472">Membrane</keyword>
<dbReference type="InterPro" id="IPR007248">
    <property type="entry name" value="Mpv17_PMP22"/>
</dbReference>
<keyword evidence="8" id="KW-1185">Reference proteome</keyword>
<dbReference type="GO" id="GO:0061668">
    <property type="term" value="P:mitochondrial ribosome assembly"/>
    <property type="evidence" value="ECO:0007669"/>
    <property type="project" value="TreeGrafter"/>
</dbReference>
<evidence type="ECO:0000256" key="6">
    <source>
        <dbReference type="RuleBase" id="RU363053"/>
    </source>
</evidence>
<dbReference type="GO" id="GO:0005739">
    <property type="term" value="C:mitochondrion"/>
    <property type="evidence" value="ECO:0007669"/>
    <property type="project" value="TreeGrafter"/>
</dbReference>
<dbReference type="Pfam" id="PF04117">
    <property type="entry name" value="Mpv17_PMP22"/>
    <property type="match status" value="1"/>
</dbReference>
<dbReference type="GO" id="GO:0016020">
    <property type="term" value="C:membrane"/>
    <property type="evidence" value="ECO:0007669"/>
    <property type="project" value="UniProtKB-SubCell"/>
</dbReference>
<evidence type="ECO:0000313" key="8">
    <source>
        <dbReference type="Proteomes" id="UP000261660"/>
    </source>
</evidence>
<accession>A0A3Q3KSB6</accession>
<sequence>MIPRIGKGLMVGIRFSCQTMFKRRYLLITNTLTGGSLLALGDCMLQNWENQKEPHRVYDWMRTGRMFVSGCTMGPPMHYWYAWIDKRFVGTAMTTVCKKVLLDQILASPVMALMYFVGMEVMEGHSLSDGWDEFIGKFWELYRADWCIWPATQMIGFYFVSPKFRVMYVNLISLWWDTYMSYLKHRTDCTFEVTLYNGEVYSLSITQNILKLL</sequence>
<reference evidence="7" key="1">
    <citation type="submission" date="2025-08" db="UniProtKB">
        <authorList>
            <consortium name="Ensembl"/>
        </authorList>
    </citation>
    <scope>IDENTIFICATION</scope>
</reference>
<evidence type="ECO:0000256" key="2">
    <source>
        <dbReference type="ARBA" id="ARBA00006824"/>
    </source>
</evidence>
<evidence type="ECO:0000256" key="4">
    <source>
        <dbReference type="ARBA" id="ARBA00022989"/>
    </source>
</evidence>
<proteinExistence type="inferred from homology"/>
<evidence type="ECO:0000256" key="5">
    <source>
        <dbReference type="ARBA" id="ARBA00023136"/>
    </source>
</evidence>
<dbReference type="AlphaFoldDB" id="A0A3Q3KSB6"/>
<name>A0A3Q3KSB6_9LABR</name>
<organism evidence="7 8">
    <name type="scientific">Labrus bergylta</name>
    <name type="common">ballan wrasse</name>
    <dbReference type="NCBI Taxonomy" id="56723"/>
    <lineage>
        <taxon>Eukaryota</taxon>
        <taxon>Metazoa</taxon>
        <taxon>Chordata</taxon>
        <taxon>Craniata</taxon>
        <taxon>Vertebrata</taxon>
        <taxon>Euteleostomi</taxon>
        <taxon>Actinopterygii</taxon>
        <taxon>Neopterygii</taxon>
        <taxon>Teleostei</taxon>
        <taxon>Neoteleostei</taxon>
        <taxon>Acanthomorphata</taxon>
        <taxon>Eupercaria</taxon>
        <taxon>Labriformes</taxon>
        <taxon>Labridae</taxon>
        <taxon>Labrus</taxon>
    </lineage>
</organism>
<dbReference type="InParanoid" id="A0A3Q3KSB6"/>
<dbReference type="Proteomes" id="UP000261660">
    <property type="component" value="Unplaced"/>
</dbReference>
<dbReference type="PANTHER" id="PTHR11266:SF8">
    <property type="entry name" value="MPV17-LIKE PROTEIN 2"/>
    <property type="match status" value="1"/>
</dbReference>
<reference evidence="7" key="2">
    <citation type="submission" date="2025-09" db="UniProtKB">
        <authorList>
            <consortium name="Ensembl"/>
        </authorList>
    </citation>
    <scope>IDENTIFICATION</scope>
</reference>
<dbReference type="GeneTree" id="ENSGT00940000160620"/>
<comment type="similarity">
    <text evidence="2 6">Belongs to the peroxisomal membrane protein PXMP2/4 family.</text>
</comment>